<dbReference type="FunFam" id="3.90.70.10:FF:000022">
    <property type="entry name" value="Ubiquitin carboxyl-terminal hydrolase 24"/>
    <property type="match status" value="1"/>
</dbReference>
<dbReference type="CDD" id="cd17039">
    <property type="entry name" value="Ubl_ubiquitin_like"/>
    <property type="match status" value="1"/>
</dbReference>
<dbReference type="InterPro" id="IPR021905">
    <property type="entry name" value="DUF3517"/>
</dbReference>
<dbReference type="Gene3D" id="3.90.70.10">
    <property type="entry name" value="Cysteine proteinases"/>
    <property type="match status" value="1"/>
</dbReference>
<dbReference type="InterPro" id="IPR001394">
    <property type="entry name" value="Peptidase_C19_UCH"/>
</dbReference>
<dbReference type="Pfam" id="PF00443">
    <property type="entry name" value="UCH"/>
    <property type="match status" value="1"/>
</dbReference>
<dbReference type="GO" id="GO:0005829">
    <property type="term" value="C:cytosol"/>
    <property type="evidence" value="ECO:0007669"/>
    <property type="project" value="TreeGrafter"/>
</dbReference>
<reference evidence="3 4" key="1">
    <citation type="submission" date="2019-03" db="EMBL/GenBank/DDBJ databases">
        <title>Nematode-trapping fungi genome.</title>
        <authorList>
            <person name="Vidal-Diez De Ulzurrun G."/>
        </authorList>
    </citation>
    <scope>NUCLEOTIDE SEQUENCE [LARGE SCALE GENOMIC DNA]</scope>
    <source>
        <strain evidence="3 4">TWF154</strain>
    </source>
</reference>
<dbReference type="Pfam" id="PF12030">
    <property type="entry name" value="DUF3517"/>
    <property type="match status" value="1"/>
</dbReference>
<dbReference type="CDD" id="cd02659">
    <property type="entry name" value="peptidase_C19C"/>
    <property type="match status" value="1"/>
</dbReference>
<gene>
    <name evidence="3" type="ORF">EYR41_006121</name>
</gene>
<evidence type="ECO:0000313" key="3">
    <source>
        <dbReference type="EMBL" id="TGJ70136.1"/>
    </source>
</evidence>
<accession>A0A8H2E1J8</accession>
<evidence type="ECO:0000259" key="2">
    <source>
        <dbReference type="PROSITE" id="PS50235"/>
    </source>
</evidence>
<feature type="region of interest" description="Disordered" evidence="1">
    <location>
        <begin position="99"/>
        <end position="123"/>
    </location>
</feature>
<evidence type="ECO:0000313" key="4">
    <source>
        <dbReference type="Proteomes" id="UP000297595"/>
    </source>
</evidence>
<dbReference type="InterPro" id="IPR038765">
    <property type="entry name" value="Papain-like_cys_pep_sf"/>
</dbReference>
<proteinExistence type="predicted"/>
<feature type="region of interest" description="Disordered" evidence="1">
    <location>
        <begin position="146"/>
        <end position="210"/>
    </location>
</feature>
<organism evidence="3 4">
    <name type="scientific">Orbilia oligospora</name>
    <name type="common">Nematode-trapping fungus</name>
    <name type="synonym">Arthrobotrys oligospora</name>
    <dbReference type="NCBI Taxonomy" id="2813651"/>
    <lineage>
        <taxon>Eukaryota</taxon>
        <taxon>Fungi</taxon>
        <taxon>Dikarya</taxon>
        <taxon>Ascomycota</taxon>
        <taxon>Pezizomycotina</taxon>
        <taxon>Orbiliomycetes</taxon>
        <taxon>Orbiliales</taxon>
        <taxon>Orbiliaceae</taxon>
        <taxon>Orbilia</taxon>
    </lineage>
</organism>
<dbReference type="GO" id="GO:0004843">
    <property type="term" value="F:cysteine-type deubiquitinase activity"/>
    <property type="evidence" value="ECO:0007669"/>
    <property type="project" value="InterPro"/>
</dbReference>
<sequence length="2560" mass="287822">MEGNGQSIHLGMAIENQTPTGQLSSPSPTSATSSNTINMNQTAINGAHFDGLNNPTPPRRPSYESDDESDPARPRKRPATLATVELLSAECMAAEANNLREDVNMANSSPTVPNDTSSEDTMAGDEIEEQQQQGVVVVVNTRTETSTAANECENTIDPDLQTVPKSDGTHPSPDSEDSSPTAGGSDATEEESYKNKNYVISKEREGQRERREVVHILDDEDEEVDSNMNQAPEYEPFATEILPQLQPRTPTDAAGRAFFIPMYTKVGQDLQTALVAFRELLPCISLIADSVSDNFGQEYSEGSHAWKYAGHVMNNAMKRGPHLGIAFSNQPLRAQQMTASKGMFQTLKAFFKLCLRVVQHDIDRIQSKTSLPYRPCSLTYLGPAADLCRLQPLALPQHYTEASQVIATEFWFGIIDLALDENFGFGRYGTYLDLALERLSKQPDLIDHVKQLFRLPTAVLKMTVEMNTFGDPFSEEKARAARAKISRHTYNMSLITQKKLKEFIGDNFLESREDFNSLVEYAAHLLNESVAVNPALIDDNSEFRLAVDFASFPPEYYALISDACLRMTIYDLALRKCKKLEIRLHALTTICNELLEVWKKRAMKREDPLLQCISRFIKNSGLVEYILGPHSHFQLIQKAANVVGFLIVMGDFDQHFVEVVWQPILVVKDQRETHATISLLQELCHNMTLGNHYDSCTALCRAPTNAWDEPLMSYFDRVIAEVKQHGQQNAVNLELPPYKLIIQLLTQSFDILVSGPGAAFTNFLAAKFDWLYGQLGDLLLYGPQIEEKKELITKCIEEIEKATSYKATNLYILNAVLESFPSHTARLEDGSTVSIAQEIADIDLVGLLVRQTVLCVEGQVNFENLYQDLHPIFKLLRLAMLHTPELIQDHQGSQLWLVLCGEGSRDPRVRNCSFGFFSDFLSQPTSLEAAETNTFMRAIFRDYFPALQPCLFVPSCLEFCKNAVLYFNQGLDINEDFEFLKIDGINQVWRIITTAPQDEVAIEAINYLVNFFADYRTNYAGNNLLTKVNCDLVNHSIKELCEAASFLGESGPESSVPEGSAALKFRRSLVVLQNLLESTPANSNITQKPESFEYPGLDDEICETLTIQFQGHAPKYNGSKCEITVPATLTGKEFYNHLGLITGFQGYRLIYAGKELFWTETESTLSELHVPNRCSMMLHSRTTPINLSGLTTNEAVRTEVQKHFADLHQLLTLPDDYSGKIWRLVGRFSPPIDRYPETKESLLASPIESATRHPFKLLYDLAIIRTVVEHATVGLLDPVEVYALSEWVARTLLSFDVPGIRASQSHTEVVIALLDCLYPLISHASGTIPSPRPAYDAPILISFLLSLLNEFQGLITSEAGKVGVKAFRSVLSLAIQNPNGLEIILDNGQFPASLKSFLLEDIREDLRKDICAAVTNASHDAFVAIPAGQDSTEGISTEAVKVALYIWKSLYNLIPHTLNAVSQSLETFHATQEVFVLISSYEQFDTQIPKFFSDWCDLLLEHSCQESIDVLLQDNVIFGLSSLLTACIKVSDNGYDSSWTTKPQLGILLQERFLFPQLTSERDEEAMDLSDANTAIVLTTESRSLLNQLSTMVLQTPEDMDALVRFLKEILTEAAPGLPTMFSVDRSRWLRSEAGHVGLKNLSNTCYLNSLLTQLFMNLPFREFILNADSNSETFNPLETLKTIFANLQNSWQRAFEPKDFVATIRDYDGELIDVGIQMDVEEFYNLLCDRLESQIDSPDSKKDFRGFFGGTFVQQVKSMECEHVSEREESFSAIQCDIKGKKNLQESLKAFVEGETLNGDNKYSCTNCNKHVDAVKRTCLKQIPNQVIFHLKRFEFDLRTMNRSKINDVFEFPTRIDLHPFSIEAINGTQQGDAVKDEFELVGVLVHSGTAETGHYYSYIKDREGKTIEGVPMWFEFNDADVSLFDPSTIPYNCFGGTDTIPSKDGLLPHSFMKPYSAYMLFYERVASQPQQPRAPIEVEPELYKNIFEENENALRRYCLFDTCHLDFVSGLMHRLQELNGGCCTEEHDLEDNTLQLMLDIFSQIAIKIKDCEQTIDFLTALGETIKGCSLCCKGLLYWLEIHPEYLKNTLLKCGTPRVRQEFGNLIIFAAQNVDNGGPKQLEFFDSMTHECNEYFEVLCYHMRAWDDYFGFLRNVAELSTEIAVQFINAGFLQRSLEIFMIEFLPRATKMKYGALARFVDKGRKMLHSGLLEFIAALLEVCDLHNVIGDGDEDEEDDANREYHEGYGVPISRSELTTLRHCTKKNGLYILYKSLDITASIKAINKILKKLVSCDPQLALLPDIARALHATVAVDPAHLAEPSLQAIIVFLENVKQAAEVRDMVRRIAMEVKTIGAHGGVEHLSFFKTAFVTRNPNFSPAFIPNQVTENAKIWAPPLLTYHDEAVRSATQDFLLRNFVGDIPNQSEKVRSNQKELLRDFTAHAIAWVDAKFAKTRPQMIRDETRLANILQILGSCCEGMDDMNEDVELRLKVENIRNSVDRLVVLEEDEPSGMSSEAYNVSNNGFELASLTSIDTDLANSDSASLTQEIDLLDNDYSSN</sequence>
<feature type="region of interest" description="Disordered" evidence="1">
    <location>
        <begin position="1"/>
        <end position="78"/>
    </location>
</feature>
<dbReference type="GO" id="GO:0005634">
    <property type="term" value="C:nucleus"/>
    <property type="evidence" value="ECO:0007669"/>
    <property type="project" value="TreeGrafter"/>
</dbReference>
<feature type="compositionally biased region" description="Polar residues" evidence="1">
    <location>
        <begin position="105"/>
        <end position="120"/>
    </location>
</feature>
<dbReference type="GO" id="GO:0016579">
    <property type="term" value="P:protein deubiquitination"/>
    <property type="evidence" value="ECO:0007669"/>
    <property type="project" value="InterPro"/>
</dbReference>
<feature type="domain" description="USP" evidence="2">
    <location>
        <begin position="1637"/>
        <end position="1967"/>
    </location>
</feature>
<dbReference type="SUPFAM" id="SSF54001">
    <property type="entry name" value="Cysteine proteinases"/>
    <property type="match status" value="1"/>
</dbReference>
<dbReference type="EMBL" id="SOZJ01000003">
    <property type="protein sequence ID" value="TGJ70136.1"/>
    <property type="molecule type" value="Genomic_DNA"/>
</dbReference>
<dbReference type="Proteomes" id="UP000297595">
    <property type="component" value="Unassembled WGS sequence"/>
</dbReference>
<name>A0A8H2E1J8_ORBOL</name>
<feature type="compositionally biased region" description="Basic and acidic residues" evidence="1">
    <location>
        <begin position="201"/>
        <end position="210"/>
    </location>
</feature>
<protein>
    <recommendedName>
        <fullName evidence="2">USP domain-containing protein</fullName>
    </recommendedName>
</protein>
<dbReference type="InterPro" id="IPR018200">
    <property type="entry name" value="USP_CS"/>
</dbReference>
<dbReference type="InterPro" id="IPR028889">
    <property type="entry name" value="USP"/>
</dbReference>
<dbReference type="InterPro" id="IPR050164">
    <property type="entry name" value="Peptidase_C19"/>
</dbReference>
<dbReference type="PROSITE" id="PS50235">
    <property type="entry name" value="USP_3"/>
    <property type="match status" value="1"/>
</dbReference>
<feature type="compositionally biased region" description="Polar residues" evidence="1">
    <location>
        <begin position="35"/>
        <end position="44"/>
    </location>
</feature>
<feature type="compositionally biased region" description="Low complexity" evidence="1">
    <location>
        <begin position="24"/>
        <end position="34"/>
    </location>
</feature>
<evidence type="ECO:0000256" key="1">
    <source>
        <dbReference type="SAM" id="MobiDB-lite"/>
    </source>
</evidence>
<dbReference type="InterPro" id="IPR016024">
    <property type="entry name" value="ARM-type_fold"/>
</dbReference>
<comment type="caution">
    <text evidence="3">The sequence shown here is derived from an EMBL/GenBank/DDBJ whole genome shotgun (WGS) entry which is preliminary data.</text>
</comment>
<dbReference type="PANTHER" id="PTHR24006">
    <property type="entry name" value="UBIQUITIN CARBOXYL-TERMINAL HYDROLASE"/>
    <property type="match status" value="1"/>
</dbReference>
<dbReference type="PANTHER" id="PTHR24006:SF827">
    <property type="entry name" value="UBIQUITIN CARBOXYL-TERMINAL HYDROLASE 34"/>
    <property type="match status" value="1"/>
</dbReference>
<dbReference type="SUPFAM" id="SSF48371">
    <property type="entry name" value="ARM repeat"/>
    <property type="match status" value="1"/>
</dbReference>
<dbReference type="PROSITE" id="PS00973">
    <property type="entry name" value="USP_2"/>
    <property type="match status" value="1"/>
</dbReference>